<dbReference type="PANTHER" id="PTHR43859">
    <property type="entry name" value="ACYL-ACTIVATING ENZYME"/>
    <property type="match status" value="1"/>
</dbReference>
<dbReference type="EMBL" id="LDRT01000155">
    <property type="protein sequence ID" value="KTR87864.1"/>
    <property type="molecule type" value="Genomic_DNA"/>
</dbReference>
<dbReference type="AlphaFoldDB" id="A0A147ESU3"/>
<sequence length="99" mass="10624">MIITGGENVYSVEVENALASHPRVRAVAVVGRADEKWGETVVACVVADGEGEITLDDLLAHASSRLAAYKRPRARIEALPRNATGKVFKNVLRELAAGR</sequence>
<dbReference type="PANTHER" id="PTHR43859:SF69">
    <property type="entry name" value="4-COUMARATE--COA LIGASE"/>
    <property type="match status" value="1"/>
</dbReference>
<gene>
    <name evidence="4" type="ORF">NS220_16900</name>
</gene>
<dbReference type="GO" id="GO:0016874">
    <property type="term" value="F:ligase activity"/>
    <property type="evidence" value="ECO:0007669"/>
    <property type="project" value="UniProtKB-KW"/>
</dbReference>
<dbReference type="SUPFAM" id="SSF56801">
    <property type="entry name" value="Acetyl-CoA synthetase-like"/>
    <property type="match status" value="1"/>
</dbReference>
<evidence type="ECO:0000313" key="5">
    <source>
        <dbReference type="Proteomes" id="UP000075025"/>
    </source>
</evidence>
<evidence type="ECO:0000256" key="2">
    <source>
        <dbReference type="ARBA" id="ARBA00022598"/>
    </source>
</evidence>
<feature type="domain" description="AMP-binding enzyme C-terminal" evidence="3">
    <location>
        <begin position="13"/>
        <end position="86"/>
    </location>
</feature>
<dbReference type="PATRIC" id="fig|2033.6.peg.1007"/>
<dbReference type="Pfam" id="PF13193">
    <property type="entry name" value="AMP-binding_C"/>
    <property type="match status" value="1"/>
</dbReference>
<comment type="caution">
    <text evidence="4">The sequence shown here is derived from an EMBL/GenBank/DDBJ whole genome shotgun (WGS) entry which is preliminary data.</text>
</comment>
<dbReference type="Proteomes" id="UP000075025">
    <property type="component" value="Unassembled WGS sequence"/>
</dbReference>
<dbReference type="InterPro" id="IPR045851">
    <property type="entry name" value="AMP-bd_C_sf"/>
</dbReference>
<reference evidence="4 5" key="1">
    <citation type="journal article" date="2016" name="Front. Microbiol.">
        <title>Genomic Resource of Rice Seed Associated Bacteria.</title>
        <authorList>
            <person name="Midha S."/>
            <person name="Bansal K."/>
            <person name="Sharma S."/>
            <person name="Kumar N."/>
            <person name="Patil P.P."/>
            <person name="Chaudhry V."/>
            <person name="Patil P.B."/>
        </authorList>
    </citation>
    <scope>NUCLEOTIDE SEQUENCE [LARGE SCALE GENOMIC DNA]</scope>
    <source>
        <strain evidence="4 5">NS220</strain>
    </source>
</reference>
<proteinExistence type="inferred from homology"/>
<protein>
    <recommendedName>
        <fullName evidence="3">AMP-binding enzyme C-terminal domain-containing protein</fullName>
    </recommendedName>
</protein>
<keyword evidence="2" id="KW-0436">Ligase</keyword>
<evidence type="ECO:0000256" key="1">
    <source>
        <dbReference type="ARBA" id="ARBA00006432"/>
    </source>
</evidence>
<dbReference type="Gene3D" id="3.30.300.30">
    <property type="match status" value="1"/>
</dbReference>
<accession>A0A147ESU3</accession>
<evidence type="ECO:0000259" key="3">
    <source>
        <dbReference type="Pfam" id="PF13193"/>
    </source>
</evidence>
<comment type="similarity">
    <text evidence="1">Belongs to the ATP-dependent AMP-binding enzyme family.</text>
</comment>
<dbReference type="RefSeq" id="WP_058625159.1">
    <property type="nucleotide sequence ID" value="NZ_LDRT01000155.1"/>
</dbReference>
<evidence type="ECO:0000313" key="4">
    <source>
        <dbReference type="EMBL" id="KTR87864.1"/>
    </source>
</evidence>
<dbReference type="OrthoDB" id="9803968at2"/>
<name>A0A147ESU3_MICTE</name>
<organism evidence="4 5">
    <name type="scientific">Microbacterium testaceum</name>
    <name type="common">Aureobacterium testaceum</name>
    <name type="synonym">Brevibacterium testaceum</name>
    <dbReference type="NCBI Taxonomy" id="2033"/>
    <lineage>
        <taxon>Bacteria</taxon>
        <taxon>Bacillati</taxon>
        <taxon>Actinomycetota</taxon>
        <taxon>Actinomycetes</taxon>
        <taxon>Micrococcales</taxon>
        <taxon>Microbacteriaceae</taxon>
        <taxon>Microbacterium</taxon>
    </lineage>
</organism>
<dbReference type="InterPro" id="IPR025110">
    <property type="entry name" value="AMP-bd_C"/>
</dbReference>